<evidence type="ECO:0000313" key="1">
    <source>
        <dbReference type="EMBL" id="KAK4832427.1"/>
    </source>
</evidence>
<gene>
    <name evidence="1" type="ORF">QYF61_023106</name>
</gene>
<comment type="caution">
    <text evidence="1">The sequence shown here is derived from an EMBL/GenBank/DDBJ whole genome shotgun (WGS) entry which is preliminary data.</text>
</comment>
<dbReference type="AlphaFoldDB" id="A0AAN7SA56"/>
<organism evidence="1 2">
    <name type="scientific">Mycteria americana</name>
    <name type="common">Wood stork</name>
    <dbReference type="NCBI Taxonomy" id="33587"/>
    <lineage>
        <taxon>Eukaryota</taxon>
        <taxon>Metazoa</taxon>
        <taxon>Chordata</taxon>
        <taxon>Craniata</taxon>
        <taxon>Vertebrata</taxon>
        <taxon>Euteleostomi</taxon>
        <taxon>Archelosauria</taxon>
        <taxon>Archosauria</taxon>
        <taxon>Dinosauria</taxon>
        <taxon>Saurischia</taxon>
        <taxon>Theropoda</taxon>
        <taxon>Coelurosauria</taxon>
        <taxon>Aves</taxon>
        <taxon>Neognathae</taxon>
        <taxon>Neoaves</taxon>
        <taxon>Aequornithes</taxon>
        <taxon>Ciconiiformes</taxon>
        <taxon>Ciconiidae</taxon>
        <taxon>Mycteria</taxon>
    </lineage>
</organism>
<name>A0AAN7SA56_MYCAM</name>
<dbReference type="Proteomes" id="UP001333110">
    <property type="component" value="Unassembled WGS sequence"/>
</dbReference>
<evidence type="ECO:0000313" key="2">
    <source>
        <dbReference type="Proteomes" id="UP001333110"/>
    </source>
</evidence>
<keyword evidence="2" id="KW-1185">Reference proteome</keyword>
<reference evidence="1 2" key="1">
    <citation type="journal article" date="2023" name="J. Hered.">
        <title>Chromosome-level genome of the wood stork (Mycteria americana) provides insight into avian chromosome evolution.</title>
        <authorList>
            <person name="Flamio R. Jr."/>
            <person name="Ramstad K.M."/>
        </authorList>
    </citation>
    <scope>NUCLEOTIDE SEQUENCE [LARGE SCALE GENOMIC DNA]</scope>
    <source>
        <strain evidence="1">JAX WOST 10</strain>
    </source>
</reference>
<proteinExistence type="predicted"/>
<accession>A0AAN7SA56</accession>
<dbReference type="EMBL" id="JAUNZN010000001">
    <property type="protein sequence ID" value="KAK4832427.1"/>
    <property type="molecule type" value="Genomic_DNA"/>
</dbReference>
<protein>
    <submittedName>
        <fullName evidence="1">Uncharacterized protein</fullName>
    </submittedName>
</protein>
<sequence length="125" mass="14804">MYQKLYHFVITLPKVASNHHTAHKSFSVREQQVQWGTFPSWLTHQLCQEVICHTLQEPPRMFPLCCIVFPADIRAQKRIQEATRPLVFNPWESNGMSSPRNYYKPNEASDWEKPAQIYQRQIMTD</sequence>